<gene>
    <name evidence="2" type="ORF">Spa11_37250</name>
</gene>
<feature type="transmembrane region" description="Helical" evidence="1">
    <location>
        <begin position="68"/>
        <end position="87"/>
    </location>
</feature>
<feature type="transmembrane region" description="Helical" evidence="1">
    <location>
        <begin position="192"/>
        <end position="214"/>
    </location>
</feature>
<proteinExistence type="predicted"/>
<accession>A0A518KCJ1</accession>
<keyword evidence="3" id="KW-1185">Reference proteome</keyword>
<evidence type="ECO:0000256" key="1">
    <source>
        <dbReference type="SAM" id="Phobius"/>
    </source>
</evidence>
<keyword evidence="1" id="KW-0472">Membrane</keyword>
<evidence type="ECO:0000313" key="3">
    <source>
        <dbReference type="Proteomes" id="UP000316426"/>
    </source>
</evidence>
<dbReference type="RefSeq" id="WP_145114846.1">
    <property type="nucleotide sequence ID" value="NZ_CP036349.1"/>
</dbReference>
<reference evidence="2 3" key="1">
    <citation type="submission" date="2019-02" db="EMBL/GenBank/DDBJ databases">
        <title>Deep-cultivation of Planctomycetes and their phenomic and genomic characterization uncovers novel biology.</title>
        <authorList>
            <person name="Wiegand S."/>
            <person name="Jogler M."/>
            <person name="Boedeker C."/>
            <person name="Pinto D."/>
            <person name="Vollmers J."/>
            <person name="Rivas-Marin E."/>
            <person name="Kohn T."/>
            <person name="Peeters S.H."/>
            <person name="Heuer A."/>
            <person name="Rast P."/>
            <person name="Oberbeckmann S."/>
            <person name="Bunk B."/>
            <person name="Jeske O."/>
            <person name="Meyerdierks A."/>
            <person name="Storesund J.E."/>
            <person name="Kallscheuer N."/>
            <person name="Luecker S."/>
            <person name="Lage O.M."/>
            <person name="Pohl T."/>
            <person name="Merkel B.J."/>
            <person name="Hornburger P."/>
            <person name="Mueller R.-W."/>
            <person name="Bruemmer F."/>
            <person name="Labrenz M."/>
            <person name="Spormann A.M."/>
            <person name="Op den Camp H."/>
            <person name="Overmann J."/>
            <person name="Amann R."/>
            <person name="Jetten M.S.M."/>
            <person name="Mascher T."/>
            <person name="Medema M.H."/>
            <person name="Devos D.P."/>
            <person name="Kaster A.-K."/>
            <person name="Ovreas L."/>
            <person name="Rohde M."/>
            <person name="Galperin M.Y."/>
            <person name="Jogler C."/>
        </authorList>
    </citation>
    <scope>NUCLEOTIDE SEQUENCE [LARGE SCALE GENOMIC DNA]</scope>
    <source>
        <strain evidence="2 3">Spa11</strain>
    </source>
</reference>
<feature type="transmembrane region" description="Helical" evidence="1">
    <location>
        <begin position="31"/>
        <end position="56"/>
    </location>
</feature>
<sequence>MTVLAARAAPAVSDVVAERQRHLGRERTLKAIAALMGLSSIAGLLSGVVTLVLYFAGSFEFEEYALPTFVYGQVLSAVMLWGSWRLWRLDRWGRLAIGLWAASLTLTSLTVVWTVVGTARGAAAVAPTENESLAAFVGNLILTMAIGFGLLAAYLWWLTFARKTRRVVSPQYQAEVIAETPQISNRLATTTIVALVILAVFTLFSVVAPVFGVFKPAA</sequence>
<feature type="transmembrane region" description="Helical" evidence="1">
    <location>
        <begin position="99"/>
        <end position="116"/>
    </location>
</feature>
<evidence type="ECO:0000313" key="2">
    <source>
        <dbReference type="EMBL" id="QDV75507.1"/>
    </source>
</evidence>
<feature type="transmembrane region" description="Helical" evidence="1">
    <location>
        <begin position="136"/>
        <end position="157"/>
    </location>
</feature>
<dbReference type="KEGG" id="bmei:Spa11_37250"/>
<dbReference type="Proteomes" id="UP000316426">
    <property type="component" value="Chromosome"/>
</dbReference>
<dbReference type="AlphaFoldDB" id="A0A518KCJ1"/>
<dbReference type="EMBL" id="CP036349">
    <property type="protein sequence ID" value="QDV75507.1"/>
    <property type="molecule type" value="Genomic_DNA"/>
</dbReference>
<name>A0A518KCJ1_9BACT</name>
<keyword evidence="1" id="KW-1133">Transmembrane helix</keyword>
<organism evidence="2 3">
    <name type="scientific">Botrimarina mediterranea</name>
    <dbReference type="NCBI Taxonomy" id="2528022"/>
    <lineage>
        <taxon>Bacteria</taxon>
        <taxon>Pseudomonadati</taxon>
        <taxon>Planctomycetota</taxon>
        <taxon>Planctomycetia</taxon>
        <taxon>Pirellulales</taxon>
        <taxon>Lacipirellulaceae</taxon>
        <taxon>Botrimarina</taxon>
    </lineage>
</organism>
<keyword evidence="1" id="KW-0812">Transmembrane</keyword>
<protein>
    <submittedName>
        <fullName evidence="2">Uncharacterized protein</fullName>
    </submittedName>
</protein>